<dbReference type="Proteomes" id="UP000199087">
    <property type="component" value="Unassembled WGS sequence"/>
</dbReference>
<protein>
    <submittedName>
        <fullName evidence="1">Uncharacterized protein</fullName>
    </submittedName>
</protein>
<name>A0A0U1NWV5_9BACI</name>
<dbReference type="STRING" id="1499688.BN000_02432"/>
<reference evidence="2" key="1">
    <citation type="submission" date="2015-05" db="EMBL/GenBank/DDBJ databases">
        <authorList>
            <person name="Urmite Genomes"/>
        </authorList>
    </citation>
    <scope>NUCLEOTIDE SEQUENCE [LARGE SCALE GENOMIC DNA]</scope>
    <source>
        <strain evidence="2">LF1</strain>
    </source>
</reference>
<accession>A0A0U1NWV5</accession>
<dbReference type="AlphaFoldDB" id="A0A0U1NWV5"/>
<evidence type="ECO:0000313" key="2">
    <source>
        <dbReference type="Proteomes" id="UP000199087"/>
    </source>
</evidence>
<organism evidence="1 2">
    <name type="scientific">Neobacillus massiliamazoniensis</name>
    <dbReference type="NCBI Taxonomy" id="1499688"/>
    <lineage>
        <taxon>Bacteria</taxon>
        <taxon>Bacillati</taxon>
        <taxon>Bacillota</taxon>
        <taxon>Bacilli</taxon>
        <taxon>Bacillales</taxon>
        <taxon>Bacillaceae</taxon>
        <taxon>Neobacillus</taxon>
    </lineage>
</organism>
<evidence type="ECO:0000313" key="1">
    <source>
        <dbReference type="EMBL" id="CRK82500.1"/>
    </source>
</evidence>
<gene>
    <name evidence="1" type="ORF">BN000_02432</name>
</gene>
<sequence length="34" mass="3979">MLQIKLIDLIKIEAVPKGVRHHYMNKVHNILPLC</sequence>
<keyword evidence="2" id="KW-1185">Reference proteome</keyword>
<proteinExistence type="predicted"/>
<dbReference type="EMBL" id="CVRB01000002">
    <property type="protein sequence ID" value="CRK82500.1"/>
    <property type="molecule type" value="Genomic_DNA"/>
</dbReference>